<dbReference type="InterPro" id="IPR029058">
    <property type="entry name" value="AB_hydrolase_fold"/>
</dbReference>
<name>A0ABS7C3A1_9BACL</name>
<dbReference type="EMBL" id="JAHZIK010000350">
    <property type="protein sequence ID" value="MBW7455366.1"/>
    <property type="molecule type" value="Genomic_DNA"/>
</dbReference>
<keyword evidence="3" id="KW-1185">Reference proteome</keyword>
<dbReference type="Proteomes" id="UP001519887">
    <property type="component" value="Unassembled WGS sequence"/>
</dbReference>
<evidence type="ECO:0000313" key="2">
    <source>
        <dbReference type="EMBL" id="MBW7455366.1"/>
    </source>
</evidence>
<gene>
    <name evidence="2" type="ORF">K0U00_15175</name>
</gene>
<dbReference type="Gene3D" id="3.40.50.1820">
    <property type="entry name" value="alpha/beta hydrolase"/>
    <property type="match status" value="1"/>
</dbReference>
<keyword evidence="1" id="KW-0732">Signal</keyword>
<comment type="caution">
    <text evidence="2">The sequence shown here is derived from an EMBL/GenBank/DDBJ whole genome shotgun (WGS) entry which is preliminary data.</text>
</comment>
<feature type="non-terminal residue" evidence="2">
    <location>
        <position position="141"/>
    </location>
</feature>
<feature type="chain" id="PRO_5045876186" evidence="1">
    <location>
        <begin position="30"/>
        <end position="141"/>
    </location>
</feature>
<organism evidence="2 3">
    <name type="scientific">Paenibacillus sepulcri</name>
    <dbReference type="NCBI Taxonomy" id="359917"/>
    <lineage>
        <taxon>Bacteria</taxon>
        <taxon>Bacillati</taxon>
        <taxon>Bacillota</taxon>
        <taxon>Bacilli</taxon>
        <taxon>Bacillales</taxon>
        <taxon>Paenibacillaceae</taxon>
        <taxon>Paenibacillus</taxon>
    </lineage>
</organism>
<evidence type="ECO:0000313" key="3">
    <source>
        <dbReference type="Proteomes" id="UP001519887"/>
    </source>
</evidence>
<feature type="signal peptide" evidence="1">
    <location>
        <begin position="1"/>
        <end position="29"/>
    </location>
</feature>
<accession>A0ABS7C3A1</accession>
<dbReference type="SUPFAM" id="SSF53474">
    <property type="entry name" value="alpha/beta-Hydrolases"/>
    <property type="match status" value="1"/>
</dbReference>
<reference evidence="2 3" key="1">
    <citation type="submission" date="2021-07" db="EMBL/GenBank/DDBJ databases">
        <title>Paenibacillus radiodurans sp. nov., isolated from the southeastern edge of Tengger Desert.</title>
        <authorList>
            <person name="Zhang G."/>
        </authorList>
    </citation>
    <scope>NUCLEOTIDE SEQUENCE [LARGE SCALE GENOMIC DNA]</scope>
    <source>
        <strain evidence="2 3">CCM 7311</strain>
    </source>
</reference>
<protein>
    <submittedName>
        <fullName evidence="2">Uncharacterized protein</fullName>
    </submittedName>
</protein>
<evidence type="ECO:0000256" key="1">
    <source>
        <dbReference type="SAM" id="SignalP"/>
    </source>
</evidence>
<sequence length="141" mass="15624">MAIQRSSFVFGVLCSTLLFAAALSGQASAHSVTQTFRVNGLPLPSASWDRQAGIDAVQADAWFENYKFLNGENLERLRIHYATLGTPHRNAQCDIDNAVLVLHWTGADSRALLAPSFMKALFDPGRPLDARHYYLIFIDNV</sequence>
<proteinExistence type="predicted"/>